<dbReference type="InterPro" id="IPR031634">
    <property type="entry name" value="PknG_rubred"/>
</dbReference>
<feature type="domain" description="Protein kinase" evidence="10">
    <location>
        <begin position="175"/>
        <end position="505"/>
    </location>
</feature>
<evidence type="ECO:0000256" key="4">
    <source>
        <dbReference type="ARBA" id="ARBA00022741"/>
    </source>
</evidence>
<evidence type="ECO:0000256" key="3">
    <source>
        <dbReference type="ARBA" id="ARBA00022679"/>
    </source>
</evidence>
<dbReference type="PANTHER" id="PTHR24363:SF0">
    <property type="entry name" value="SERINE_THREONINE KINASE LIKE DOMAIN CONTAINING 1"/>
    <property type="match status" value="1"/>
</dbReference>
<evidence type="ECO:0000256" key="7">
    <source>
        <dbReference type="ARBA" id="ARBA00047899"/>
    </source>
</evidence>
<sequence length="748" mass="78835">MTRCAQPGCTGTIDDGYCDFCGHAESPPVPLPAGGGSAASAPSASTAWSGGGPSGGGPSGSMPSGAASSGSVSSGATSSGSVSSGSRSTSARRSKGVLGHGLVDVPPTPYRDPADAVMDDPEVPEDKRFCSACGRPVGRSREGVPGRTEGFCPHDGTPYSFTPKLAPGALVAGQYRVLGCLAHGGLGWIYLAADENLDGRWVVLKGLLNAADTEALAAAEAERKFLTTVDHPNIVKIFNFQRHEGAGYIVMEYVGGPSLQDLLKQRLREGKALPLRQTIPYALEMLKAFDYLHENGLVYCDLKPANVIQVRQQLKLIDLGAVQRIGARTGSSYVTAGYHAPEIAASGPSVTSDLYTVARTLAVLSHPFSPARGGVEEPLPGPEAWGNESFHRFLVRSTHPKPGLRFPDAADMAEQLTGVLREIRAAEDGVPYPSQSAVFGPERVAEGVTGVFEPLDPKAAAAALPVPLVDPADPAAGLLPGLIARDPRELLSRVSALPATTETLLTKARVVAEHDLSDGFLDEAARTLHGDWRVTWYQAVRTLVSGKPDLALFDRCFGLLPGEPAVKLALGFAHEQAGDHVTAARWYATVWRTDRGYVSAAFGLARSKLAAGRINDAAAALDQVPASSSQHVTAQTSLVALAARRPAAELAPAELIAAGERLDQLKHLEGRRRGELAAELLEAALTWLAAAAPPPTHATTLLGAPLTQRGVRVRLEGVYRDLARAAATRQERHDLVDRANAVRPRTWL</sequence>
<dbReference type="Pfam" id="PF16919">
    <property type="entry name" value="PknG_rubred"/>
    <property type="match status" value="1"/>
</dbReference>
<dbReference type="Pfam" id="PF16918">
    <property type="entry name" value="PknG_TPR"/>
    <property type="match status" value="1"/>
</dbReference>
<dbReference type="InterPro" id="IPR011990">
    <property type="entry name" value="TPR-like_helical_dom_sf"/>
</dbReference>
<proteinExistence type="predicted"/>
<dbReference type="Gene3D" id="1.25.40.10">
    <property type="entry name" value="Tetratricopeptide repeat domain"/>
    <property type="match status" value="1"/>
</dbReference>
<keyword evidence="6" id="KW-0067">ATP-binding</keyword>
<dbReference type="InterPro" id="IPR000719">
    <property type="entry name" value="Prot_kinase_dom"/>
</dbReference>
<keyword evidence="4" id="KW-0547">Nucleotide-binding</keyword>
<name>A0ABW4TAM0_9ACTN</name>
<evidence type="ECO:0000259" key="10">
    <source>
        <dbReference type="PROSITE" id="PS50011"/>
    </source>
</evidence>
<evidence type="ECO:0000256" key="1">
    <source>
        <dbReference type="ARBA" id="ARBA00012513"/>
    </source>
</evidence>
<keyword evidence="5" id="KW-0418">Kinase</keyword>
<dbReference type="EC" id="2.7.11.1" evidence="1"/>
<evidence type="ECO:0000256" key="9">
    <source>
        <dbReference type="SAM" id="MobiDB-lite"/>
    </source>
</evidence>
<dbReference type="Pfam" id="PF00069">
    <property type="entry name" value="Pkinase"/>
    <property type="match status" value="1"/>
</dbReference>
<dbReference type="PANTHER" id="PTHR24363">
    <property type="entry name" value="SERINE/THREONINE PROTEIN KINASE"/>
    <property type="match status" value="1"/>
</dbReference>
<evidence type="ECO:0000256" key="5">
    <source>
        <dbReference type="ARBA" id="ARBA00022777"/>
    </source>
</evidence>
<keyword evidence="3" id="KW-0808">Transferase</keyword>
<protein>
    <recommendedName>
        <fullName evidence="1">non-specific serine/threonine protein kinase</fullName>
        <ecNumber evidence="1">2.7.11.1</ecNumber>
    </recommendedName>
</protein>
<dbReference type="Gene3D" id="1.10.510.10">
    <property type="entry name" value="Transferase(Phosphotransferase) domain 1"/>
    <property type="match status" value="1"/>
</dbReference>
<dbReference type="Gene3D" id="3.30.200.20">
    <property type="entry name" value="Phosphorylase Kinase, domain 1"/>
    <property type="match status" value="1"/>
</dbReference>
<dbReference type="InterPro" id="IPR011009">
    <property type="entry name" value="Kinase-like_dom_sf"/>
</dbReference>
<dbReference type="CDD" id="cd14014">
    <property type="entry name" value="STKc_PknB_like"/>
    <property type="match status" value="1"/>
</dbReference>
<gene>
    <name evidence="11" type="ORF">ACFSKW_45790</name>
</gene>
<evidence type="ECO:0000256" key="6">
    <source>
        <dbReference type="ARBA" id="ARBA00022840"/>
    </source>
</evidence>
<dbReference type="SMART" id="SM00220">
    <property type="entry name" value="S_TKc"/>
    <property type="match status" value="1"/>
</dbReference>
<organism evidence="11 12">
    <name type="scientific">Nonomuraea mangrovi</name>
    <dbReference type="NCBI Taxonomy" id="2316207"/>
    <lineage>
        <taxon>Bacteria</taxon>
        <taxon>Bacillati</taxon>
        <taxon>Actinomycetota</taxon>
        <taxon>Actinomycetes</taxon>
        <taxon>Streptosporangiales</taxon>
        <taxon>Streptosporangiaceae</taxon>
        <taxon>Nonomuraea</taxon>
    </lineage>
</organism>
<dbReference type="InterPro" id="IPR031636">
    <property type="entry name" value="PknG_TPR"/>
</dbReference>
<evidence type="ECO:0000256" key="8">
    <source>
        <dbReference type="ARBA" id="ARBA00048679"/>
    </source>
</evidence>
<feature type="compositionally biased region" description="Low complexity" evidence="9">
    <location>
        <begin position="60"/>
        <end position="89"/>
    </location>
</feature>
<dbReference type="RefSeq" id="WP_379580889.1">
    <property type="nucleotide sequence ID" value="NZ_JBHUFV010000075.1"/>
</dbReference>
<keyword evidence="12" id="KW-1185">Reference proteome</keyword>
<reference evidence="12" key="1">
    <citation type="journal article" date="2019" name="Int. J. Syst. Evol. Microbiol.">
        <title>The Global Catalogue of Microorganisms (GCM) 10K type strain sequencing project: providing services to taxonomists for standard genome sequencing and annotation.</title>
        <authorList>
            <consortium name="The Broad Institute Genomics Platform"/>
            <consortium name="The Broad Institute Genome Sequencing Center for Infectious Disease"/>
            <person name="Wu L."/>
            <person name="Ma J."/>
        </authorList>
    </citation>
    <scope>NUCLEOTIDE SEQUENCE [LARGE SCALE GENOMIC DNA]</scope>
    <source>
        <strain evidence="12">ICMP 6774ER</strain>
    </source>
</reference>
<accession>A0ABW4TAM0</accession>
<keyword evidence="2" id="KW-0723">Serine/threonine-protein kinase</keyword>
<dbReference type="SUPFAM" id="SSF56112">
    <property type="entry name" value="Protein kinase-like (PK-like)"/>
    <property type="match status" value="1"/>
</dbReference>
<evidence type="ECO:0000313" key="12">
    <source>
        <dbReference type="Proteomes" id="UP001597368"/>
    </source>
</evidence>
<feature type="compositionally biased region" description="Low complexity" evidence="9">
    <location>
        <begin position="38"/>
        <end position="48"/>
    </location>
</feature>
<comment type="catalytic activity">
    <reaction evidence="7">
        <text>L-threonyl-[protein] + ATP = O-phospho-L-threonyl-[protein] + ADP + H(+)</text>
        <dbReference type="Rhea" id="RHEA:46608"/>
        <dbReference type="Rhea" id="RHEA-COMP:11060"/>
        <dbReference type="Rhea" id="RHEA-COMP:11605"/>
        <dbReference type="ChEBI" id="CHEBI:15378"/>
        <dbReference type="ChEBI" id="CHEBI:30013"/>
        <dbReference type="ChEBI" id="CHEBI:30616"/>
        <dbReference type="ChEBI" id="CHEBI:61977"/>
        <dbReference type="ChEBI" id="CHEBI:456216"/>
        <dbReference type="EC" id="2.7.11.1"/>
    </reaction>
</comment>
<dbReference type="SUPFAM" id="SSF48452">
    <property type="entry name" value="TPR-like"/>
    <property type="match status" value="1"/>
</dbReference>
<dbReference type="PROSITE" id="PS50011">
    <property type="entry name" value="PROTEIN_KINASE_DOM"/>
    <property type="match status" value="1"/>
</dbReference>
<dbReference type="Proteomes" id="UP001597368">
    <property type="component" value="Unassembled WGS sequence"/>
</dbReference>
<feature type="compositionally biased region" description="Gly residues" evidence="9">
    <location>
        <begin position="49"/>
        <end position="59"/>
    </location>
</feature>
<evidence type="ECO:0000313" key="11">
    <source>
        <dbReference type="EMBL" id="MFD1938796.1"/>
    </source>
</evidence>
<comment type="catalytic activity">
    <reaction evidence="8">
        <text>L-seryl-[protein] + ATP = O-phospho-L-seryl-[protein] + ADP + H(+)</text>
        <dbReference type="Rhea" id="RHEA:17989"/>
        <dbReference type="Rhea" id="RHEA-COMP:9863"/>
        <dbReference type="Rhea" id="RHEA-COMP:11604"/>
        <dbReference type="ChEBI" id="CHEBI:15378"/>
        <dbReference type="ChEBI" id="CHEBI:29999"/>
        <dbReference type="ChEBI" id="CHEBI:30616"/>
        <dbReference type="ChEBI" id="CHEBI:83421"/>
        <dbReference type="ChEBI" id="CHEBI:456216"/>
        <dbReference type="EC" id="2.7.11.1"/>
    </reaction>
</comment>
<evidence type="ECO:0000256" key="2">
    <source>
        <dbReference type="ARBA" id="ARBA00022527"/>
    </source>
</evidence>
<feature type="region of interest" description="Disordered" evidence="9">
    <location>
        <begin position="28"/>
        <end position="111"/>
    </location>
</feature>
<comment type="caution">
    <text evidence="11">The sequence shown here is derived from an EMBL/GenBank/DDBJ whole genome shotgun (WGS) entry which is preliminary data.</text>
</comment>
<dbReference type="EMBL" id="JBHUFV010000075">
    <property type="protein sequence ID" value="MFD1938796.1"/>
    <property type="molecule type" value="Genomic_DNA"/>
</dbReference>